<dbReference type="GO" id="GO:0052699">
    <property type="term" value="P:ergothioneine biosynthetic process"/>
    <property type="evidence" value="ECO:0007669"/>
    <property type="project" value="InterPro"/>
</dbReference>
<proteinExistence type="predicted"/>
<evidence type="ECO:0000259" key="1">
    <source>
        <dbReference type="Pfam" id="PF03781"/>
    </source>
</evidence>
<dbReference type="NCBIfam" id="TIGR03440">
    <property type="entry name" value="egtB_TIGR03440"/>
    <property type="match status" value="1"/>
</dbReference>
<dbReference type="PANTHER" id="PTHR23150:SF36">
    <property type="entry name" value="HERCYNINE OXYGENASE"/>
    <property type="match status" value="1"/>
</dbReference>
<dbReference type="RefSeq" id="WP_105531601.1">
    <property type="nucleotide sequence ID" value="NZ_PUGF01000008.1"/>
</dbReference>
<dbReference type="InterPro" id="IPR016187">
    <property type="entry name" value="CTDL_fold"/>
</dbReference>
<keyword evidence="3" id="KW-1185">Reference proteome</keyword>
<accession>A0A2S9GZS1</accession>
<dbReference type="InterPro" id="IPR042095">
    <property type="entry name" value="SUMF_sf"/>
</dbReference>
<comment type="caution">
    <text evidence="2">The sequence shown here is derived from an EMBL/GenBank/DDBJ whole genome shotgun (WGS) entry which is preliminary data.</text>
</comment>
<evidence type="ECO:0000313" key="3">
    <source>
        <dbReference type="Proteomes" id="UP000237839"/>
    </source>
</evidence>
<dbReference type="PANTHER" id="PTHR23150">
    <property type="entry name" value="SULFATASE MODIFYING FACTOR 1, 2"/>
    <property type="match status" value="1"/>
</dbReference>
<reference evidence="2 3" key="1">
    <citation type="submission" date="2018-02" db="EMBL/GenBank/DDBJ databases">
        <title>Solimicrobium silvestre gen. nov., sp. nov., isolated from alpine forest soil.</title>
        <authorList>
            <person name="Margesin R."/>
            <person name="Albuquerque L."/>
            <person name="Zhang D.-C."/>
            <person name="Froufe H.J.C."/>
            <person name="Severino R."/>
            <person name="Roxo I."/>
            <person name="Egas C."/>
            <person name="Da Costa M.S."/>
        </authorList>
    </citation>
    <scope>NUCLEOTIDE SEQUENCE [LARGE SCALE GENOMIC DNA]</scope>
    <source>
        <strain evidence="2 3">S20-91</strain>
    </source>
</reference>
<name>A0A2S9GZS1_9BURK</name>
<dbReference type="EMBL" id="PUGF01000008">
    <property type="protein sequence ID" value="PRC93200.1"/>
    <property type="molecule type" value="Genomic_DNA"/>
</dbReference>
<feature type="domain" description="Sulfatase-modifying factor enzyme-like" evidence="1">
    <location>
        <begin position="190"/>
        <end position="443"/>
    </location>
</feature>
<sequence length="446" mass="51133">MNVSYTKNQQFFSSKRVDGGVASRQFAETYQSIRQHSINLTVSLSVEDMAVQSMPEASPIKWHLAQTTWFFEKYLLARFVKDYLPFHPAFTMLFNPSSGMNLPRGQRSVITRPTLTLVRTYRTHVDNAVMALIKNMPDEAYPILELGLQREQQTQELMLTDIKHLLGSNPFHPTYINKPLAPAEKVATLKMLELRGGQADIGHPGLTFCFENELPKHRVFLNPFAIADRKITNGEYLAFINAGGYSETRWWLEEGAEWRQREHIKAPLYWRMIDDIWHEYTLHGLMPLDLNRPVCHVSYFEAEAFARFSGARLPTEFEWEFAANSIIPELPGLPGLPTLTDAPVDANKQMEELILHPKGASSATGLKQFFTDTWEWTSSSYAPYPAVKLKNDAAVDHYERQMVNQYVLRGGSVATPPAHSRITYRNFYPTQTRWQFTGIRLARSII</sequence>
<evidence type="ECO:0000313" key="2">
    <source>
        <dbReference type="EMBL" id="PRC93200.1"/>
    </source>
</evidence>
<protein>
    <submittedName>
        <fullName evidence="2">Ergothioneine biosynthesis protein EgtB</fullName>
    </submittedName>
</protein>
<dbReference type="Gene3D" id="3.90.1580.10">
    <property type="entry name" value="paralog of FGE (formylglycine-generating enzyme)"/>
    <property type="match status" value="1"/>
</dbReference>
<organism evidence="2 3">
    <name type="scientific">Solimicrobium silvestre</name>
    <dbReference type="NCBI Taxonomy" id="2099400"/>
    <lineage>
        <taxon>Bacteria</taxon>
        <taxon>Pseudomonadati</taxon>
        <taxon>Pseudomonadota</taxon>
        <taxon>Betaproteobacteria</taxon>
        <taxon>Burkholderiales</taxon>
        <taxon>Oxalobacteraceae</taxon>
        <taxon>Solimicrobium</taxon>
    </lineage>
</organism>
<dbReference type="Pfam" id="PF03781">
    <property type="entry name" value="FGE-sulfatase"/>
    <property type="match status" value="1"/>
</dbReference>
<dbReference type="InterPro" id="IPR005532">
    <property type="entry name" value="SUMF_dom"/>
</dbReference>
<dbReference type="InterPro" id="IPR017806">
    <property type="entry name" value="EgtB"/>
</dbReference>
<gene>
    <name evidence="2" type="ORF">S2091_1938</name>
</gene>
<dbReference type="Proteomes" id="UP000237839">
    <property type="component" value="Unassembled WGS sequence"/>
</dbReference>
<dbReference type="SUPFAM" id="SSF56436">
    <property type="entry name" value="C-type lectin-like"/>
    <property type="match status" value="1"/>
</dbReference>
<dbReference type="InterPro" id="IPR051043">
    <property type="entry name" value="Sulfatase_Mod_Factor_Kinase"/>
</dbReference>
<dbReference type="OrthoDB" id="9768004at2"/>
<dbReference type="AlphaFoldDB" id="A0A2S9GZS1"/>